<proteinExistence type="predicted"/>
<feature type="signal peptide" evidence="1">
    <location>
        <begin position="1"/>
        <end position="24"/>
    </location>
</feature>
<evidence type="ECO:0000313" key="3">
    <source>
        <dbReference type="WBParaSite" id="maker-uti_cns_0008988-snap-gene-0.4-mRNA-1"/>
    </source>
</evidence>
<sequence length="135" mass="14260">MPNRTAPICLGFLLFAALAGAGQAIHCLVYHYSSGITGGISRAMVVECGSSVTSCHKDQITVTTPGSNLKFKNNLTLTSYSGSCGECQGRSFPGTTYICTACKTDQCNSAFADVRPWLRLTLALPVLIVAALCNF</sequence>
<evidence type="ECO:0000313" key="2">
    <source>
        <dbReference type="Proteomes" id="UP000095280"/>
    </source>
</evidence>
<keyword evidence="2" id="KW-1185">Reference proteome</keyword>
<organism evidence="2 3">
    <name type="scientific">Macrostomum lignano</name>
    <dbReference type="NCBI Taxonomy" id="282301"/>
    <lineage>
        <taxon>Eukaryota</taxon>
        <taxon>Metazoa</taxon>
        <taxon>Spiralia</taxon>
        <taxon>Lophotrochozoa</taxon>
        <taxon>Platyhelminthes</taxon>
        <taxon>Rhabditophora</taxon>
        <taxon>Macrostomorpha</taxon>
        <taxon>Macrostomida</taxon>
        <taxon>Macrostomidae</taxon>
        <taxon>Macrostomum</taxon>
    </lineage>
</organism>
<reference evidence="3" key="1">
    <citation type="submission" date="2016-11" db="UniProtKB">
        <authorList>
            <consortium name="WormBaseParasite"/>
        </authorList>
    </citation>
    <scope>IDENTIFICATION</scope>
</reference>
<dbReference type="AlphaFoldDB" id="A0A1I8I064"/>
<keyword evidence="1" id="KW-0732">Signal</keyword>
<name>A0A1I8I064_9PLAT</name>
<dbReference type="WBParaSite" id="maker-uti_cns_0008988-snap-gene-0.4-mRNA-1">
    <property type="protein sequence ID" value="maker-uti_cns_0008988-snap-gene-0.4-mRNA-1"/>
    <property type="gene ID" value="maker-uti_cns_0008988-snap-gene-0.4"/>
</dbReference>
<feature type="chain" id="PRO_5009320562" evidence="1">
    <location>
        <begin position="25"/>
        <end position="135"/>
    </location>
</feature>
<accession>A0A1I8I064</accession>
<protein>
    <submittedName>
        <fullName evidence="3">Protein quiver</fullName>
    </submittedName>
</protein>
<dbReference type="Proteomes" id="UP000095280">
    <property type="component" value="Unplaced"/>
</dbReference>
<evidence type="ECO:0000256" key="1">
    <source>
        <dbReference type="SAM" id="SignalP"/>
    </source>
</evidence>